<accession>W6TVW2</accession>
<evidence type="ECO:0000256" key="8">
    <source>
        <dbReference type="RuleBase" id="RU363105"/>
    </source>
</evidence>
<comment type="caution">
    <text evidence="9">The sequence shown here is derived from an EMBL/GenBank/DDBJ whole genome shotgun (WGS) entry which is preliminary data.</text>
</comment>
<protein>
    <recommendedName>
        <fullName evidence="8">Variable large protein</fullName>
    </recommendedName>
</protein>
<organism evidence="9 10">
    <name type="scientific">Borrelia duttonii CR2A</name>
    <dbReference type="NCBI Taxonomy" id="1432657"/>
    <lineage>
        <taxon>Bacteria</taxon>
        <taxon>Pseudomonadati</taxon>
        <taxon>Spirochaetota</taxon>
        <taxon>Spirochaetia</taxon>
        <taxon>Spirochaetales</taxon>
        <taxon>Borreliaceae</taxon>
        <taxon>Borrelia</taxon>
    </lineage>
</organism>
<dbReference type="AlphaFoldDB" id="W6TVW2"/>
<keyword evidence="5 8" id="KW-0564">Palmitate</keyword>
<dbReference type="SUPFAM" id="SSF74748">
    <property type="entry name" value="Variable surface antigen VlsE"/>
    <property type="match status" value="1"/>
</dbReference>
<evidence type="ECO:0000313" key="10">
    <source>
        <dbReference type="Proteomes" id="UP000019148"/>
    </source>
</evidence>
<keyword evidence="7 8" id="KW-0449">Lipoprotein</keyword>
<dbReference type="GO" id="GO:0009279">
    <property type="term" value="C:cell outer membrane"/>
    <property type="evidence" value="ECO:0007669"/>
    <property type="project" value="UniProtKB-SubCell"/>
</dbReference>
<dbReference type="PATRIC" id="fig|1432657.3.peg.1778"/>
<dbReference type="Proteomes" id="UP000019148">
    <property type="component" value="Unassembled WGS sequence"/>
</dbReference>
<proteinExistence type="predicted"/>
<sequence length="137" mass="13244">MESLGTVGDVVTNASQGVAAADGGLKKAYKALKGIVEIATGSGVKELQAGSTTLQATGGVDNKEGVKILATDGTGGNPAATDAGKAAAILATVSGEKILASIVKSGGDDAVLSGNASGDTTSGVICKRRSNNSFGAY</sequence>
<gene>
    <name evidence="9" type="ORF">BDCR2A_01905</name>
</gene>
<dbReference type="Pfam" id="PF00921">
    <property type="entry name" value="Lipoprotein_2"/>
    <property type="match status" value="1"/>
</dbReference>
<evidence type="ECO:0000313" key="9">
    <source>
        <dbReference type="EMBL" id="ETZ17171.1"/>
    </source>
</evidence>
<evidence type="ECO:0000256" key="4">
    <source>
        <dbReference type="ARBA" id="ARBA00023136"/>
    </source>
</evidence>
<keyword evidence="6 8" id="KW-0998">Cell outer membrane</keyword>
<keyword evidence="3" id="KW-0732">Signal</keyword>
<evidence type="ECO:0000256" key="5">
    <source>
        <dbReference type="ARBA" id="ARBA00023139"/>
    </source>
</evidence>
<evidence type="ECO:0000256" key="7">
    <source>
        <dbReference type="ARBA" id="ARBA00023288"/>
    </source>
</evidence>
<name>W6TVW2_9SPIR</name>
<evidence type="ECO:0000256" key="6">
    <source>
        <dbReference type="ARBA" id="ARBA00023237"/>
    </source>
</evidence>
<keyword evidence="4 8" id="KW-0472">Membrane</keyword>
<dbReference type="InterPro" id="IPR000680">
    <property type="entry name" value="Borrelia_lipo"/>
</dbReference>
<evidence type="ECO:0000256" key="1">
    <source>
        <dbReference type="ARBA" id="ARBA00003932"/>
    </source>
</evidence>
<comment type="function">
    <text evidence="1 8">The Vlp and Vsp proteins are antigenically distinct proteins, only one vlp or vsp gene is transcriptionally active at any one time. Switching between these genes is a mechanism of host immune response evasion.</text>
</comment>
<dbReference type="EMBL" id="AZIT01000088">
    <property type="protein sequence ID" value="ETZ17171.1"/>
    <property type="molecule type" value="Genomic_DNA"/>
</dbReference>
<evidence type="ECO:0000256" key="3">
    <source>
        <dbReference type="ARBA" id="ARBA00022729"/>
    </source>
</evidence>
<reference evidence="9 10" key="1">
    <citation type="submission" date="2013-12" db="EMBL/GenBank/DDBJ databases">
        <title>Comparative genomics of relapsing fever spirochetes.</title>
        <authorList>
            <person name="Schwan T.G."/>
            <person name="Raffel S.J."/>
            <person name="Porcella S.F."/>
        </authorList>
    </citation>
    <scope>NUCLEOTIDE SEQUENCE [LARGE SCALE GENOMIC DNA]</scope>
    <source>
        <strain evidence="9 10">CR2A</strain>
    </source>
</reference>
<evidence type="ECO:0000256" key="2">
    <source>
        <dbReference type="ARBA" id="ARBA00004459"/>
    </source>
</evidence>
<comment type="subcellular location">
    <subcellularLocation>
        <location evidence="2 8">Cell outer membrane</location>
        <topology evidence="2 8">Lipid-anchor</topology>
    </subcellularLocation>
</comment>